<name>A0A0M3IND2_ASCLU</name>
<organism evidence="1 2">
    <name type="scientific">Ascaris lumbricoides</name>
    <name type="common">Giant roundworm</name>
    <dbReference type="NCBI Taxonomy" id="6252"/>
    <lineage>
        <taxon>Eukaryota</taxon>
        <taxon>Metazoa</taxon>
        <taxon>Ecdysozoa</taxon>
        <taxon>Nematoda</taxon>
        <taxon>Chromadorea</taxon>
        <taxon>Rhabditida</taxon>
        <taxon>Spirurina</taxon>
        <taxon>Ascaridomorpha</taxon>
        <taxon>Ascaridoidea</taxon>
        <taxon>Ascarididae</taxon>
        <taxon>Ascaris</taxon>
    </lineage>
</organism>
<proteinExistence type="predicted"/>
<evidence type="ECO:0000313" key="1">
    <source>
        <dbReference type="Proteomes" id="UP000036681"/>
    </source>
</evidence>
<accession>A0A0M3IND2</accession>
<keyword evidence="1" id="KW-1185">Reference proteome</keyword>
<dbReference type="Proteomes" id="UP000036681">
    <property type="component" value="Unplaced"/>
</dbReference>
<reference evidence="2" key="1">
    <citation type="submission" date="2017-02" db="UniProtKB">
        <authorList>
            <consortium name="WormBaseParasite"/>
        </authorList>
    </citation>
    <scope>IDENTIFICATION</scope>
</reference>
<sequence>MVNEELGSSTTSDTAEATRWMAIFTSHSVEIFMKESYLCVSLLILVKQFHLADDEDVLGELRKVEPFYVDECFYGCVGVSEKRNGKAGFYGCVGSLVDVVVGDEAIESRRMKEMCGALFVYFDLYILTLKRIVPKIANLSSNIQKWNVYRLLRFFPLPTKKYSSPFYQVEGKVLHIAAHVHLKKD</sequence>
<dbReference type="AlphaFoldDB" id="A0A0M3IND2"/>
<dbReference type="WBParaSite" id="ALUE_0002026001-mRNA-1">
    <property type="protein sequence ID" value="ALUE_0002026001-mRNA-1"/>
    <property type="gene ID" value="ALUE_0002026001"/>
</dbReference>
<evidence type="ECO:0000313" key="2">
    <source>
        <dbReference type="WBParaSite" id="ALUE_0002026001-mRNA-1"/>
    </source>
</evidence>
<protein>
    <submittedName>
        <fullName evidence="2">Transmembrane protein</fullName>
    </submittedName>
</protein>